<protein>
    <submittedName>
        <fullName evidence="6">IS2 transposase TnpB</fullName>
    </submittedName>
</protein>
<reference evidence="6 7" key="1">
    <citation type="journal article" date="2018" name="Environ. Microbiol.">
        <title>Novel energy conservation strategies and behaviour of Pelotomaculum schinkii driving syntrophic propionate catabolism.</title>
        <authorList>
            <person name="Hidalgo-Ahumada C.A.P."/>
            <person name="Nobu M.K."/>
            <person name="Narihiro T."/>
            <person name="Tamaki H."/>
            <person name="Liu W.T."/>
            <person name="Kamagata Y."/>
            <person name="Stams A.J.M."/>
            <person name="Imachi H."/>
            <person name="Sousa D.Z."/>
        </authorList>
    </citation>
    <scope>NUCLEOTIDE SEQUENCE [LARGE SCALE GENOMIC DNA]</scope>
    <source>
        <strain evidence="6 7">HH</strain>
    </source>
</reference>
<dbReference type="InterPro" id="IPR050900">
    <property type="entry name" value="Transposase_IS3/IS150/IS904"/>
</dbReference>
<evidence type="ECO:0000313" key="3">
    <source>
        <dbReference type="EMBL" id="TEB05974.1"/>
    </source>
</evidence>
<proteinExistence type="predicted"/>
<evidence type="ECO:0000313" key="4">
    <source>
        <dbReference type="EMBL" id="TEB07940.1"/>
    </source>
</evidence>
<dbReference type="InterPro" id="IPR012337">
    <property type="entry name" value="RNaseH-like_sf"/>
</dbReference>
<evidence type="ECO:0000313" key="6">
    <source>
        <dbReference type="EMBL" id="TEB08212.1"/>
    </source>
</evidence>
<dbReference type="Pfam" id="PF13276">
    <property type="entry name" value="HTH_21"/>
    <property type="match status" value="1"/>
</dbReference>
<evidence type="ECO:0000313" key="7">
    <source>
        <dbReference type="Proteomes" id="UP000298324"/>
    </source>
</evidence>
<dbReference type="Gene3D" id="3.30.420.10">
    <property type="entry name" value="Ribonuclease H-like superfamily/Ribonuclease H"/>
    <property type="match status" value="1"/>
</dbReference>
<keyword evidence="7" id="KW-1185">Reference proteome</keyword>
<dbReference type="AlphaFoldDB" id="A0A4Y7RHP5"/>
<dbReference type="Proteomes" id="UP000298324">
    <property type="component" value="Unassembled WGS sequence"/>
</dbReference>
<evidence type="ECO:0000313" key="5">
    <source>
        <dbReference type="EMBL" id="TEB07958.1"/>
    </source>
</evidence>
<gene>
    <name evidence="4" type="ORF">Psch_01495</name>
    <name evidence="5" type="ORF">Psch_01513</name>
    <name evidence="6" type="ORF">Psch_01767</name>
    <name evidence="3" type="ORF">Psch_03016</name>
</gene>
<dbReference type="InterPro" id="IPR048020">
    <property type="entry name" value="Transpos_IS3"/>
</dbReference>
<evidence type="ECO:0000259" key="2">
    <source>
        <dbReference type="PROSITE" id="PS50994"/>
    </source>
</evidence>
<dbReference type="EMBL" id="QFGA01000001">
    <property type="protein sequence ID" value="TEB07958.1"/>
    <property type="molecule type" value="Genomic_DNA"/>
</dbReference>
<sequence>MCQVFGVSRSGYYAWLKRPESRRKIRNKELIKKIRKVHQISRGTYGSPRITRTLKKQGITCSRNRVARLMRENDIAAKTRRKFKATTNSKHHYPVAENIVNQNFTASHPNQVWVADITYVATDEGWLYLAAIEDLFQRKIVGWAMDSTMTRQLVLDALRQAVWRYRPSAGLIHHSDRGSQYASHEYQQALKDYEMNASMSRKGNCYDNACMESFFGTLKRELIYGTRFKTRAEARQAIFEYIEVFYNRVRLHSALGYMSPVEYEQSFKTAA</sequence>
<dbReference type="EMBL" id="QFGA01000002">
    <property type="protein sequence ID" value="TEB05974.1"/>
    <property type="molecule type" value="Genomic_DNA"/>
</dbReference>
<dbReference type="EMBL" id="QFGA01000001">
    <property type="protein sequence ID" value="TEB07940.1"/>
    <property type="molecule type" value="Genomic_DNA"/>
</dbReference>
<dbReference type="EMBL" id="QFGA01000001">
    <property type="protein sequence ID" value="TEB08212.1"/>
    <property type="molecule type" value="Genomic_DNA"/>
</dbReference>
<name>A0A4Y7RHP5_9FIRM</name>
<accession>A0A4Y7RHP5</accession>
<dbReference type="SUPFAM" id="SSF53098">
    <property type="entry name" value="Ribonuclease H-like"/>
    <property type="match status" value="1"/>
</dbReference>
<comment type="caution">
    <text evidence="6">The sequence shown here is derived from an EMBL/GenBank/DDBJ whole genome shotgun (WGS) entry which is preliminary data.</text>
</comment>
<dbReference type="PANTHER" id="PTHR46889">
    <property type="entry name" value="TRANSPOSASE INSF FOR INSERTION SEQUENCE IS3B-RELATED"/>
    <property type="match status" value="1"/>
</dbReference>
<dbReference type="InterPro" id="IPR001584">
    <property type="entry name" value="Integrase_cat-core"/>
</dbReference>
<dbReference type="NCBIfam" id="NF033516">
    <property type="entry name" value="transpos_IS3"/>
    <property type="match status" value="1"/>
</dbReference>
<reference evidence="6" key="2">
    <citation type="submission" date="2018-05" db="EMBL/GenBank/DDBJ databases">
        <authorList>
            <person name="Hidalgo C.A."/>
            <person name="Nobu M.K."/>
            <person name="Narihiro T."/>
            <person name="Tamaki H."/>
            <person name="Liu W.-T."/>
            <person name="Kamagata Y."/>
            <person name="Stams A.J."/>
            <person name="Imachi H."/>
            <person name="Sousa D.Z."/>
        </authorList>
    </citation>
    <scope>NUCLEOTIDE SEQUENCE</scope>
    <source>
        <strain evidence="6">HH</strain>
    </source>
</reference>
<evidence type="ECO:0000256" key="1">
    <source>
        <dbReference type="ARBA" id="ARBA00002286"/>
    </source>
</evidence>
<organism evidence="6 7">
    <name type="scientific">Pelotomaculum schinkii</name>
    <dbReference type="NCBI Taxonomy" id="78350"/>
    <lineage>
        <taxon>Bacteria</taxon>
        <taxon>Bacillati</taxon>
        <taxon>Bacillota</taxon>
        <taxon>Clostridia</taxon>
        <taxon>Eubacteriales</taxon>
        <taxon>Desulfotomaculaceae</taxon>
        <taxon>Pelotomaculum</taxon>
    </lineage>
</organism>
<dbReference type="GO" id="GO:0003676">
    <property type="term" value="F:nucleic acid binding"/>
    <property type="evidence" value="ECO:0007669"/>
    <property type="project" value="InterPro"/>
</dbReference>
<comment type="function">
    <text evidence="1">Involved in the transposition of the insertion sequence.</text>
</comment>
<feature type="domain" description="Integrase catalytic" evidence="2">
    <location>
        <begin position="105"/>
        <end position="268"/>
    </location>
</feature>
<dbReference type="PANTHER" id="PTHR46889:SF4">
    <property type="entry name" value="TRANSPOSASE INSO FOR INSERTION SEQUENCE ELEMENT IS911B-RELATED"/>
    <property type="match status" value="1"/>
</dbReference>
<dbReference type="InterPro" id="IPR025948">
    <property type="entry name" value="HTH-like_dom"/>
</dbReference>
<dbReference type="GO" id="GO:0015074">
    <property type="term" value="P:DNA integration"/>
    <property type="evidence" value="ECO:0007669"/>
    <property type="project" value="InterPro"/>
</dbReference>
<dbReference type="PROSITE" id="PS50994">
    <property type="entry name" value="INTEGRASE"/>
    <property type="match status" value="1"/>
</dbReference>
<dbReference type="Pfam" id="PF00665">
    <property type="entry name" value="rve"/>
    <property type="match status" value="1"/>
</dbReference>
<dbReference type="InterPro" id="IPR036397">
    <property type="entry name" value="RNaseH_sf"/>
</dbReference>
<dbReference type="Pfam" id="PF13333">
    <property type="entry name" value="rve_2"/>
    <property type="match status" value="1"/>
</dbReference>